<evidence type="ECO:0000313" key="1">
    <source>
        <dbReference type="EMBL" id="PYH35461.1"/>
    </source>
</evidence>
<sequence>MRWLVPVYREICSGSLTYPLTLLASLRGGILCVLASLQSHQYQLQISGSTTYKLCHLLGLPLCRYSLLVMSPPVYGRCPSGY</sequence>
<protein>
    <submittedName>
        <fullName evidence="1">Uncharacterized protein</fullName>
    </submittedName>
</protein>
<dbReference type="Proteomes" id="UP000247647">
    <property type="component" value="Unassembled WGS sequence"/>
</dbReference>
<dbReference type="AlphaFoldDB" id="A0A318YLJ5"/>
<name>A0A318YLJ5_ASPNB</name>
<dbReference type="GeneID" id="37121590"/>
<gene>
    <name evidence="1" type="ORF">BO87DRAFT_30055</name>
</gene>
<dbReference type="RefSeq" id="XP_025480939.1">
    <property type="nucleotide sequence ID" value="XM_025619134.1"/>
</dbReference>
<evidence type="ECO:0000313" key="2">
    <source>
        <dbReference type="Proteomes" id="UP000247647"/>
    </source>
</evidence>
<accession>A0A318YLJ5</accession>
<organism evidence="1 2">
    <name type="scientific">Aspergillus neoniger (strain CBS 115656)</name>
    <dbReference type="NCBI Taxonomy" id="1448310"/>
    <lineage>
        <taxon>Eukaryota</taxon>
        <taxon>Fungi</taxon>
        <taxon>Dikarya</taxon>
        <taxon>Ascomycota</taxon>
        <taxon>Pezizomycotina</taxon>
        <taxon>Eurotiomycetes</taxon>
        <taxon>Eurotiomycetidae</taxon>
        <taxon>Eurotiales</taxon>
        <taxon>Aspergillaceae</taxon>
        <taxon>Aspergillus</taxon>
        <taxon>Aspergillus subgen. Circumdati</taxon>
    </lineage>
</organism>
<dbReference type="EMBL" id="KZ821456">
    <property type="protein sequence ID" value="PYH35461.1"/>
    <property type="molecule type" value="Genomic_DNA"/>
</dbReference>
<reference evidence="1" key="1">
    <citation type="submission" date="2016-12" db="EMBL/GenBank/DDBJ databases">
        <title>The genomes of Aspergillus section Nigri reveals drivers in fungal speciation.</title>
        <authorList>
            <consortium name="DOE Joint Genome Institute"/>
            <person name="Vesth T.C."/>
            <person name="Nybo J."/>
            <person name="Theobald S."/>
            <person name="Brandl J."/>
            <person name="Frisvad J.C."/>
            <person name="Nielsen K.F."/>
            <person name="Lyhne E.K."/>
            <person name="Kogle M.E."/>
            <person name="Kuo A."/>
            <person name="Riley R."/>
            <person name="Clum A."/>
            <person name="Nolan M."/>
            <person name="Lipzen A."/>
            <person name="Salamov A."/>
            <person name="Henrissat B."/>
            <person name="Wiebenga A."/>
            <person name="De Vries R.P."/>
            <person name="Grigoriev I.V."/>
            <person name="Mortensen U.H."/>
            <person name="Andersen M.R."/>
            <person name="Baker S.E."/>
        </authorList>
    </citation>
    <scope>NUCLEOTIDE SEQUENCE [LARGE SCALE GENOMIC DNA]</scope>
    <source>
        <strain evidence="1">CBS 115656</strain>
    </source>
</reference>
<proteinExistence type="predicted"/>
<keyword evidence="2" id="KW-1185">Reference proteome</keyword>